<evidence type="ECO:0000259" key="2">
    <source>
        <dbReference type="Pfam" id="PF01926"/>
    </source>
</evidence>
<dbReference type="CDD" id="cd00880">
    <property type="entry name" value="Era_like"/>
    <property type="match status" value="1"/>
</dbReference>
<organism evidence="5 6">
    <name type="scientific">Desulfosarcina alkanivorans</name>
    <dbReference type="NCBI Taxonomy" id="571177"/>
    <lineage>
        <taxon>Bacteria</taxon>
        <taxon>Pseudomonadati</taxon>
        <taxon>Thermodesulfobacteriota</taxon>
        <taxon>Desulfobacteria</taxon>
        <taxon>Desulfobacterales</taxon>
        <taxon>Desulfosarcinaceae</taxon>
        <taxon>Desulfosarcina</taxon>
    </lineage>
</organism>
<dbReference type="PANTHER" id="PTHR42714:SF6">
    <property type="entry name" value="TRANSLATION INITIATION FACTOR IF-2"/>
    <property type="match status" value="1"/>
</dbReference>
<dbReference type="GO" id="GO:0030488">
    <property type="term" value="P:tRNA methylation"/>
    <property type="evidence" value="ECO:0007669"/>
    <property type="project" value="TreeGrafter"/>
</dbReference>
<dbReference type="InterPro" id="IPR006073">
    <property type="entry name" value="GTP-bd"/>
</dbReference>
<accession>A0A5K7YMG6</accession>
<feature type="domain" description="Hydrogen maturase F tetramerization" evidence="4">
    <location>
        <begin position="206"/>
        <end position="320"/>
    </location>
</feature>
<name>A0A5K7YMG6_9BACT</name>
<dbReference type="InterPro" id="IPR040644">
    <property type="entry name" value="HydF_tetramer"/>
</dbReference>
<evidence type="ECO:0000259" key="4">
    <source>
        <dbReference type="Pfam" id="PF18133"/>
    </source>
</evidence>
<evidence type="ECO:0000256" key="1">
    <source>
        <dbReference type="SAM" id="MobiDB-lite"/>
    </source>
</evidence>
<reference evidence="5 6" key="1">
    <citation type="submission" date="2019-11" db="EMBL/GenBank/DDBJ databases">
        <title>Comparative genomics of hydrocarbon-degrading Desulfosarcina strains.</title>
        <authorList>
            <person name="Watanabe M."/>
            <person name="Kojima H."/>
            <person name="Fukui M."/>
        </authorList>
    </citation>
    <scope>NUCLEOTIDE SEQUENCE [LARGE SCALE GENOMIC DNA]</scope>
    <source>
        <strain evidence="5 6">PL12</strain>
    </source>
</reference>
<dbReference type="GO" id="GO:0002098">
    <property type="term" value="P:tRNA wobble uridine modification"/>
    <property type="evidence" value="ECO:0007669"/>
    <property type="project" value="TreeGrafter"/>
</dbReference>
<evidence type="ECO:0000313" key="6">
    <source>
        <dbReference type="Proteomes" id="UP000427906"/>
    </source>
</evidence>
<dbReference type="GO" id="GO:0005525">
    <property type="term" value="F:GTP binding"/>
    <property type="evidence" value="ECO:0007669"/>
    <property type="project" value="InterPro"/>
</dbReference>
<dbReference type="AlphaFoldDB" id="A0A5K7YMG6"/>
<feature type="domain" description="G" evidence="2">
    <location>
        <begin position="19"/>
        <end position="122"/>
    </location>
</feature>
<protein>
    <recommendedName>
        <fullName evidence="7">[FeFe] hydrogenase H-cluster maturation GTPase HydF</fullName>
    </recommendedName>
</protein>
<dbReference type="Pfam" id="PF01926">
    <property type="entry name" value="MMR_HSR1"/>
    <property type="match status" value="1"/>
</dbReference>
<dbReference type="InterPro" id="IPR005225">
    <property type="entry name" value="Small_GTP-bd"/>
</dbReference>
<dbReference type="PANTHER" id="PTHR42714">
    <property type="entry name" value="TRNA MODIFICATION GTPASE GTPBP3"/>
    <property type="match status" value="1"/>
</dbReference>
<dbReference type="EMBL" id="AP021874">
    <property type="protein sequence ID" value="BBO70008.1"/>
    <property type="molecule type" value="Genomic_DNA"/>
</dbReference>
<dbReference type="InterPro" id="IPR041606">
    <property type="entry name" value="HydF_dimer"/>
</dbReference>
<evidence type="ECO:0008006" key="7">
    <source>
        <dbReference type="Google" id="ProtNLM"/>
    </source>
</evidence>
<evidence type="ECO:0000259" key="3">
    <source>
        <dbReference type="Pfam" id="PF18128"/>
    </source>
</evidence>
<gene>
    <name evidence="5" type="ORF">DSCA_39380</name>
</gene>
<dbReference type="Pfam" id="PF18128">
    <property type="entry name" value="HydF_dimer"/>
    <property type="match status" value="1"/>
</dbReference>
<proteinExistence type="predicted"/>
<feature type="region of interest" description="Disordered" evidence="1">
    <location>
        <begin position="329"/>
        <end position="359"/>
    </location>
</feature>
<keyword evidence="6" id="KW-1185">Reference proteome</keyword>
<dbReference type="Proteomes" id="UP000427906">
    <property type="component" value="Chromosome"/>
</dbReference>
<sequence>MAGNPEDPVNRAPKSLRLQIGLFGRTNVGKSSFLNMVTGQDVAVTSAVPGTTTDVVEKAMEMLPIGPVMFLDTGGIDDATRLSAQRLKRTRRVFERADIYVLLVEPDCWTEYEKTVLAAARQYDCACLILPQVQTIRDALDYESAAVVVNERRYRQVLERLGRTPDLVVCDSQVVEQMVNETPAGIPCTTFSILFARLKGDLCAAARGAAAIEALGDGDRVLVAEACTHHPVEDDIGRVKIPRWLREATGCDLRIDTTSGRDYPDNLEDYRLIVHCGACMLTRREMLARIQRASAAGVPITNYGVCIAALHRVLRRVLEPFPEAWTAYENPTKPNSMNATASIQTASSRQGGFPCSVHP</sequence>
<dbReference type="GO" id="GO:0005737">
    <property type="term" value="C:cytoplasm"/>
    <property type="evidence" value="ECO:0007669"/>
    <property type="project" value="TreeGrafter"/>
</dbReference>
<dbReference type="Gene3D" id="3.40.50.300">
    <property type="entry name" value="P-loop containing nucleotide triphosphate hydrolases"/>
    <property type="match status" value="1"/>
</dbReference>
<feature type="domain" description="Hydrogen maturase F dimerization" evidence="3">
    <location>
        <begin position="127"/>
        <end position="200"/>
    </location>
</feature>
<feature type="compositionally biased region" description="Polar residues" evidence="1">
    <location>
        <begin position="332"/>
        <end position="350"/>
    </location>
</feature>
<dbReference type="KEGG" id="dalk:DSCA_39380"/>
<dbReference type="InterPro" id="IPR027417">
    <property type="entry name" value="P-loop_NTPase"/>
</dbReference>
<dbReference type="Gene3D" id="3.40.50.11410">
    <property type="match status" value="1"/>
</dbReference>
<dbReference type="SUPFAM" id="SSF52540">
    <property type="entry name" value="P-loop containing nucleoside triphosphate hydrolases"/>
    <property type="match status" value="1"/>
</dbReference>
<evidence type="ECO:0000313" key="5">
    <source>
        <dbReference type="EMBL" id="BBO70008.1"/>
    </source>
</evidence>
<dbReference type="Pfam" id="PF18133">
    <property type="entry name" value="HydF_tetramer"/>
    <property type="match status" value="1"/>
</dbReference>
<dbReference type="Gene3D" id="3.40.50.11420">
    <property type="match status" value="1"/>
</dbReference>
<dbReference type="NCBIfam" id="TIGR00231">
    <property type="entry name" value="small_GTP"/>
    <property type="match status" value="1"/>
</dbReference>